<keyword evidence="2" id="KW-1133">Transmembrane helix</keyword>
<sequence>MSIRSRDRINSQFEQFLFICAFISICLHHGFVVIWLQDPEQQREGGKRRGGIDSHTHARSPTEPSGLSGAFDPPIIPLSSRRGHIMDETLRVLNIPYSVTMKIFALKFMGNYCEHAAYERENPLRMAINAQWHTEKTSIGPVQSYHIRDPTSHSGI</sequence>
<keyword evidence="2" id="KW-0812">Transmembrane</keyword>
<dbReference type="AlphaFoldDB" id="A0A0C9UGT1"/>
<name>A0A0C9UGT1_SPHS4</name>
<evidence type="ECO:0000313" key="4">
    <source>
        <dbReference type="Proteomes" id="UP000054279"/>
    </source>
</evidence>
<keyword evidence="2" id="KW-0472">Membrane</keyword>
<organism evidence="3 4">
    <name type="scientific">Sphaerobolus stellatus (strain SS14)</name>
    <dbReference type="NCBI Taxonomy" id="990650"/>
    <lineage>
        <taxon>Eukaryota</taxon>
        <taxon>Fungi</taxon>
        <taxon>Dikarya</taxon>
        <taxon>Basidiomycota</taxon>
        <taxon>Agaricomycotina</taxon>
        <taxon>Agaricomycetes</taxon>
        <taxon>Phallomycetidae</taxon>
        <taxon>Geastrales</taxon>
        <taxon>Sphaerobolaceae</taxon>
        <taxon>Sphaerobolus</taxon>
    </lineage>
</organism>
<keyword evidence="4" id="KW-1185">Reference proteome</keyword>
<evidence type="ECO:0000256" key="1">
    <source>
        <dbReference type="SAM" id="MobiDB-lite"/>
    </source>
</evidence>
<dbReference type="HOGENOM" id="CLU_1687827_0_0_1"/>
<evidence type="ECO:0000256" key="2">
    <source>
        <dbReference type="SAM" id="Phobius"/>
    </source>
</evidence>
<protein>
    <submittedName>
        <fullName evidence="3">Uncharacterized protein</fullName>
    </submittedName>
</protein>
<evidence type="ECO:0000313" key="3">
    <source>
        <dbReference type="EMBL" id="KIJ24641.1"/>
    </source>
</evidence>
<dbReference type="Proteomes" id="UP000054279">
    <property type="component" value="Unassembled WGS sequence"/>
</dbReference>
<gene>
    <name evidence="3" type="ORF">M422DRAFT_56326</name>
</gene>
<dbReference type="EMBL" id="KN837469">
    <property type="protein sequence ID" value="KIJ24641.1"/>
    <property type="molecule type" value="Genomic_DNA"/>
</dbReference>
<feature type="compositionally biased region" description="Basic and acidic residues" evidence="1">
    <location>
        <begin position="44"/>
        <end position="56"/>
    </location>
</feature>
<feature type="transmembrane region" description="Helical" evidence="2">
    <location>
        <begin position="16"/>
        <end position="36"/>
    </location>
</feature>
<proteinExistence type="predicted"/>
<reference evidence="3 4" key="1">
    <citation type="submission" date="2014-06" db="EMBL/GenBank/DDBJ databases">
        <title>Evolutionary Origins and Diversification of the Mycorrhizal Mutualists.</title>
        <authorList>
            <consortium name="DOE Joint Genome Institute"/>
            <consortium name="Mycorrhizal Genomics Consortium"/>
            <person name="Kohler A."/>
            <person name="Kuo A."/>
            <person name="Nagy L.G."/>
            <person name="Floudas D."/>
            <person name="Copeland A."/>
            <person name="Barry K.W."/>
            <person name="Cichocki N."/>
            <person name="Veneault-Fourrey C."/>
            <person name="LaButti K."/>
            <person name="Lindquist E.A."/>
            <person name="Lipzen A."/>
            <person name="Lundell T."/>
            <person name="Morin E."/>
            <person name="Murat C."/>
            <person name="Riley R."/>
            <person name="Ohm R."/>
            <person name="Sun H."/>
            <person name="Tunlid A."/>
            <person name="Henrissat B."/>
            <person name="Grigoriev I.V."/>
            <person name="Hibbett D.S."/>
            <person name="Martin F."/>
        </authorList>
    </citation>
    <scope>NUCLEOTIDE SEQUENCE [LARGE SCALE GENOMIC DNA]</scope>
    <source>
        <strain evidence="3 4">SS14</strain>
    </source>
</reference>
<accession>A0A0C9UGT1</accession>
<feature type="region of interest" description="Disordered" evidence="1">
    <location>
        <begin position="44"/>
        <end position="72"/>
    </location>
</feature>